<keyword evidence="1" id="KW-0732">Signal</keyword>
<evidence type="ECO:0000259" key="2">
    <source>
        <dbReference type="PROSITE" id="PS50905"/>
    </source>
</evidence>
<evidence type="ECO:0000256" key="1">
    <source>
        <dbReference type="SAM" id="SignalP"/>
    </source>
</evidence>
<reference evidence="3" key="1">
    <citation type="journal article" date="2013" name="BMC Genomics">
        <title>A deep insight into the sialotranscriptome of the mosquito, Psorophora albipes.</title>
        <authorList>
            <person name="Chagas A.C."/>
            <person name="Calvo E."/>
            <person name="Rios-Velasquez C.M."/>
            <person name="Pessoa F.A."/>
            <person name="Medeiros J.F."/>
            <person name="Ribeiro J.M."/>
        </authorList>
    </citation>
    <scope>NUCLEOTIDE SEQUENCE</scope>
</reference>
<feature type="signal peptide" evidence="1">
    <location>
        <begin position="1"/>
        <end position="19"/>
    </location>
</feature>
<dbReference type="SUPFAM" id="SSF47240">
    <property type="entry name" value="Ferritin-like"/>
    <property type="match status" value="1"/>
</dbReference>
<name>T1E2C5_9DIPT</name>
<organism evidence="3">
    <name type="scientific">Psorophora albipes</name>
    <dbReference type="NCBI Taxonomy" id="869069"/>
    <lineage>
        <taxon>Eukaryota</taxon>
        <taxon>Metazoa</taxon>
        <taxon>Ecdysozoa</taxon>
        <taxon>Arthropoda</taxon>
        <taxon>Hexapoda</taxon>
        <taxon>Insecta</taxon>
        <taxon>Pterygota</taxon>
        <taxon>Neoptera</taxon>
        <taxon>Endopterygota</taxon>
        <taxon>Diptera</taxon>
        <taxon>Nematocera</taxon>
        <taxon>Culicoidea</taxon>
        <taxon>Culicidae</taxon>
        <taxon>Culicinae</taxon>
        <taxon>Aedini</taxon>
        <taxon>Psorophora</taxon>
    </lineage>
</organism>
<dbReference type="Gene3D" id="1.20.1260.10">
    <property type="match status" value="1"/>
</dbReference>
<evidence type="ECO:0000313" key="3">
    <source>
        <dbReference type="EMBL" id="JAA93998.1"/>
    </source>
</evidence>
<proteinExistence type="evidence at transcript level"/>
<feature type="chain" id="PRO_5004587146" evidence="1">
    <location>
        <begin position="20"/>
        <end position="215"/>
    </location>
</feature>
<dbReference type="InterPro" id="IPR009040">
    <property type="entry name" value="Ferritin-like_diiron"/>
</dbReference>
<sequence length="215" mass="24280">MKFFLLTAALVAGLCTVRADANSTDQYTAQFSAVSHVAQDLQTFTNQMLDKSWDFLLLSSVFNQYSMNRPGFEKLHREVSDRAWEDCIETAKYLSQRGVPLTFNGVQGSVAGQLLKSGRNSLLDSTEMSSLQLGLGYEKVLAEEVHRIHKKISHAHDSGKAYDPDVAHFLDEKYDEQQRKQIREYSGHIHVLNRVLGESNTKDLGLHMFDDILAK</sequence>
<dbReference type="PROSITE" id="PS50905">
    <property type="entry name" value="FERRITIN_LIKE"/>
    <property type="match status" value="1"/>
</dbReference>
<dbReference type="CDD" id="cd01056">
    <property type="entry name" value="Euk_Ferritin"/>
    <property type="match status" value="1"/>
</dbReference>
<dbReference type="AlphaFoldDB" id="T1E2C5"/>
<accession>T1E2C5</accession>
<dbReference type="InterPro" id="IPR009078">
    <property type="entry name" value="Ferritin-like_SF"/>
</dbReference>
<dbReference type="EMBL" id="GALA01000854">
    <property type="protein sequence ID" value="JAA93998.1"/>
    <property type="molecule type" value="mRNA"/>
</dbReference>
<protein>
    <submittedName>
        <fullName evidence="3">Putative secreted ferritin g subunit</fullName>
    </submittedName>
</protein>
<dbReference type="InterPro" id="IPR012347">
    <property type="entry name" value="Ferritin-like"/>
</dbReference>
<feature type="domain" description="Ferritin-like diiron" evidence="2">
    <location>
        <begin position="31"/>
        <end position="196"/>
    </location>
</feature>